<evidence type="ECO:0000259" key="2">
    <source>
        <dbReference type="SMART" id="SM00240"/>
    </source>
</evidence>
<keyword evidence="1" id="KW-0597">Phosphoprotein</keyword>
<reference evidence="3 4" key="2">
    <citation type="submission" date="2016-01" db="EMBL/GenBank/DDBJ databases">
        <title>Microcella alkaliphila JAM AC0309 whole genome shotgun sequence.</title>
        <authorList>
            <person name="Kurata A."/>
            <person name="Hirose Y."/>
            <person name="Kishimoto N."/>
            <person name="Kobayashi T."/>
        </authorList>
    </citation>
    <scope>NUCLEOTIDE SEQUENCE [LARGE SCALE GENOMIC DNA]</scope>
    <source>
        <strain evidence="3 4">JAM AC0309</strain>
    </source>
</reference>
<dbReference type="AlphaFoldDB" id="A0A0U5BA67"/>
<evidence type="ECO:0000313" key="4">
    <source>
        <dbReference type="Proteomes" id="UP000218965"/>
    </source>
</evidence>
<dbReference type="SMART" id="SM00240">
    <property type="entry name" value="FHA"/>
    <property type="match status" value="1"/>
</dbReference>
<dbReference type="InterPro" id="IPR000253">
    <property type="entry name" value="FHA_dom"/>
</dbReference>
<dbReference type="EMBL" id="AP017315">
    <property type="protein sequence ID" value="BAU32681.1"/>
    <property type="molecule type" value="Genomic_DNA"/>
</dbReference>
<dbReference type="Gene3D" id="2.60.200.20">
    <property type="match status" value="1"/>
</dbReference>
<dbReference type="Pfam" id="PF00498">
    <property type="entry name" value="FHA"/>
    <property type="match status" value="1"/>
</dbReference>
<name>A0A0U5BA67_9MICO</name>
<protein>
    <recommendedName>
        <fullName evidence="2">FHA domain-containing protein</fullName>
    </recommendedName>
</protein>
<dbReference type="CDD" id="cd00060">
    <property type="entry name" value="FHA"/>
    <property type="match status" value="1"/>
</dbReference>
<dbReference type="SUPFAM" id="SSF49879">
    <property type="entry name" value="SMAD/FHA domain"/>
    <property type="match status" value="1"/>
</dbReference>
<dbReference type="RefSeq" id="WP_096422035.1">
    <property type="nucleotide sequence ID" value="NZ_AP017315.1"/>
</dbReference>
<gene>
    <name evidence="3" type="ORF">MalAC0309_1833</name>
</gene>
<proteinExistence type="predicted"/>
<evidence type="ECO:0000256" key="1">
    <source>
        <dbReference type="ARBA" id="ARBA00022553"/>
    </source>
</evidence>
<dbReference type="InterPro" id="IPR008984">
    <property type="entry name" value="SMAD_FHA_dom_sf"/>
</dbReference>
<feature type="domain" description="FHA" evidence="2">
    <location>
        <begin position="86"/>
        <end position="148"/>
    </location>
</feature>
<sequence>MRADDSEDRERRDIDDTIIRLVEPSEATAQRPISVAVDDVLRSLPGVRAVRHVADDDANDEAPASDTPRWMLAVRGTTTVVPLDRPVIIGRAPGGSRVPTGADPRRLVVPADRVGISSTHARIEQLGQTLVVTDLGSTNGLHVHWASGPARRLRPGESCAVLPDTAVDLGDGIVLEFRPYPPAHEESS</sequence>
<accession>A0A0U5BA67</accession>
<reference evidence="4" key="1">
    <citation type="submission" date="2015-12" db="EMBL/GenBank/DDBJ databases">
        <authorList>
            <person name="Shamseldin A."/>
            <person name="Moawad H."/>
            <person name="Abd El-Rahim W.M."/>
            <person name="Sadowsky M.J."/>
        </authorList>
    </citation>
    <scope>NUCLEOTIDE SEQUENCE [LARGE SCALE GENOMIC DNA]</scope>
    <source>
        <strain evidence="4">JAM AC0309</strain>
    </source>
</reference>
<organism evidence="3 4">
    <name type="scientific">Microcella alkaliphila</name>
    <dbReference type="NCBI Taxonomy" id="279828"/>
    <lineage>
        <taxon>Bacteria</taxon>
        <taxon>Bacillati</taxon>
        <taxon>Actinomycetota</taxon>
        <taxon>Actinomycetes</taxon>
        <taxon>Micrococcales</taxon>
        <taxon>Microbacteriaceae</taxon>
        <taxon>Microcella</taxon>
    </lineage>
</organism>
<evidence type="ECO:0000313" key="3">
    <source>
        <dbReference type="EMBL" id="BAU32681.1"/>
    </source>
</evidence>
<dbReference type="Proteomes" id="UP000218965">
    <property type="component" value="Chromosome"/>
</dbReference>
<dbReference type="OrthoDB" id="5485098at2"/>
<dbReference type="KEGG" id="malk:MalAC0309_1833"/>